<evidence type="ECO:0000256" key="1">
    <source>
        <dbReference type="ARBA" id="ARBA00023186"/>
    </source>
</evidence>
<dbReference type="Pfam" id="PF00226">
    <property type="entry name" value="DnaJ"/>
    <property type="match status" value="1"/>
</dbReference>
<feature type="chain" id="PRO_5004017991" evidence="2">
    <location>
        <begin position="31"/>
        <end position="261"/>
    </location>
</feature>
<reference evidence="4 5" key="2">
    <citation type="journal article" date="2007" name="BMC Biol.">
        <title>A 100%-complete sequence reveals unusually simple genomic features in the hot-spring red alga Cyanidioschyzon merolae.</title>
        <authorList>
            <person name="Nozaki H."/>
            <person name="Takano H."/>
            <person name="Misumi O."/>
            <person name="Terasawa K."/>
            <person name="Matsuzaki M."/>
            <person name="Maruyama S."/>
            <person name="Nishida K."/>
            <person name="Yagisawa F."/>
            <person name="Yoshida Y."/>
            <person name="Fujiwara T."/>
            <person name="Takio S."/>
            <person name="Tamura K."/>
            <person name="Chung S.J."/>
            <person name="Nakamura S."/>
            <person name="Kuroiwa H."/>
            <person name="Tanaka K."/>
            <person name="Sato N."/>
            <person name="Kuroiwa T."/>
        </authorList>
    </citation>
    <scope>NUCLEOTIDE SEQUENCE [LARGE SCALE GENOMIC DNA]</scope>
    <source>
        <strain evidence="4 5">10D</strain>
    </source>
</reference>
<evidence type="ECO:0000313" key="4">
    <source>
        <dbReference type="EMBL" id="BAM79456.1"/>
    </source>
</evidence>
<dbReference type="PANTHER" id="PTHR44360">
    <property type="entry name" value="DNAJ HOMOLOG SUBFAMILY B MEMBER 9"/>
    <property type="match status" value="1"/>
</dbReference>
<dbReference type="GO" id="GO:0005783">
    <property type="term" value="C:endoplasmic reticulum"/>
    <property type="evidence" value="ECO:0007669"/>
    <property type="project" value="TreeGrafter"/>
</dbReference>
<dbReference type="InterPro" id="IPR018253">
    <property type="entry name" value="DnaJ_domain_CS"/>
</dbReference>
<dbReference type="GeneID" id="16993058"/>
<dbReference type="InterPro" id="IPR036869">
    <property type="entry name" value="J_dom_sf"/>
</dbReference>
<dbReference type="CDD" id="cd06257">
    <property type="entry name" value="DnaJ"/>
    <property type="match status" value="1"/>
</dbReference>
<gene>
    <name evidence="4" type="ORF">CYME_CMF076C</name>
</gene>
<protein>
    <submittedName>
        <fullName evidence="4">Similar to dnaJ protein</fullName>
    </submittedName>
</protein>
<proteinExistence type="predicted"/>
<dbReference type="STRING" id="280699.M1UPS6"/>
<keyword evidence="2" id="KW-0732">Signal</keyword>
<dbReference type="Gene3D" id="1.10.287.110">
    <property type="entry name" value="DnaJ domain"/>
    <property type="match status" value="1"/>
</dbReference>
<dbReference type="InterPro" id="IPR001623">
    <property type="entry name" value="DnaJ_domain"/>
</dbReference>
<dbReference type="Proteomes" id="UP000007014">
    <property type="component" value="Chromosome 6"/>
</dbReference>
<dbReference type="OMA" id="KDKHAFY"/>
<dbReference type="RefSeq" id="XP_005535742.1">
    <property type="nucleotide sequence ID" value="XM_005535685.1"/>
</dbReference>
<dbReference type="OrthoDB" id="5699at2759"/>
<keyword evidence="1" id="KW-0143">Chaperone</keyword>
<dbReference type="eggNOG" id="KOG0715">
    <property type="taxonomic scope" value="Eukaryota"/>
</dbReference>
<dbReference type="GO" id="GO:0051787">
    <property type="term" value="F:misfolded protein binding"/>
    <property type="evidence" value="ECO:0007669"/>
    <property type="project" value="TreeGrafter"/>
</dbReference>
<dbReference type="EMBL" id="AP006488">
    <property type="protein sequence ID" value="BAM79456.1"/>
    <property type="molecule type" value="Genomic_DNA"/>
</dbReference>
<dbReference type="GO" id="GO:0036503">
    <property type="term" value="P:ERAD pathway"/>
    <property type="evidence" value="ECO:0007669"/>
    <property type="project" value="TreeGrafter"/>
</dbReference>
<dbReference type="GO" id="GO:0051087">
    <property type="term" value="F:protein-folding chaperone binding"/>
    <property type="evidence" value="ECO:0007669"/>
    <property type="project" value="TreeGrafter"/>
</dbReference>
<dbReference type="SUPFAM" id="SSF46565">
    <property type="entry name" value="Chaperone J-domain"/>
    <property type="match status" value="1"/>
</dbReference>
<dbReference type="KEGG" id="cme:CYME_CMF076C"/>
<accession>M1UPS6</accession>
<sequence>MCVRSNSAIAGRRVSRWVLLITTLLFLVVSQPPDWLGRQTQQLPVSREPDWSSSLRSTAALLRVSSWLPRVALAEAAQSYYTVLGVSRDATEREIKRAYLKLAKRYHPDKNRGDKKAERKFRLIARAYEVLSDTEKRRVYDQLGEEGLRQQEQGGSQTGPYQGQSGQFQQFFFPGGGPFGHQHGSNFRFSFQDNGGRAGGAFDTGFPFEDLFNEFMGSNPGGSRQRRTFQQRRRPGGYQRCEETKICSNGRCQTRITCSTI</sequence>
<dbReference type="InterPro" id="IPR051948">
    <property type="entry name" value="Hsp70_co-chaperone_J-domain"/>
</dbReference>
<organism evidence="4 5">
    <name type="scientific">Cyanidioschyzon merolae (strain NIES-3377 / 10D)</name>
    <name type="common">Unicellular red alga</name>
    <dbReference type="NCBI Taxonomy" id="280699"/>
    <lineage>
        <taxon>Eukaryota</taxon>
        <taxon>Rhodophyta</taxon>
        <taxon>Bangiophyceae</taxon>
        <taxon>Cyanidiales</taxon>
        <taxon>Cyanidiaceae</taxon>
        <taxon>Cyanidioschyzon</taxon>
    </lineage>
</organism>
<dbReference type="PROSITE" id="PS50076">
    <property type="entry name" value="DNAJ_2"/>
    <property type="match status" value="1"/>
</dbReference>
<reference evidence="4 5" key="1">
    <citation type="journal article" date="2004" name="Nature">
        <title>Genome sequence of the ultrasmall unicellular red alga Cyanidioschyzon merolae 10D.</title>
        <authorList>
            <person name="Matsuzaki M."/>
            <person name="Misumi O."/>
            <person name="Shin-i T."/>
            <person name="Maruyama S."/>
            <person name="Takahara M."/>
            <person name="Miyagishima S."/>
            <person name="Mori T."/>
            <person name="Nishida K."/>
            <person name="Yagisawa F."/>
            <person name="Nishida K."/>
            <person name="Yoshida Y."/>
            <person name="Nishimura Y."/>
            <person name="Nakao S."/>
            <person name="Kobayashi T."/>
            <person name="Momoyama Y."/>
            <person name="Higashiyama T."/>
            <person name="Minoda A."/>
            <person name="Sano M."/>
            <person name="Nomoto H."/>
            <person name="Oishi K."/>
            <person name="Hayashi H."/>
            <person name="Ohta F."/>
            <person name="Nishizaka S."/>
            <person name="Haga S."/>
            <person name="Miura S."/>
            <person name="Morishita T."/>
            <person name="Kabeya Y."/>
            <person name="Terasawa K."/>
            <person name="Suzuki Y."/>
            <person name="Ishii Y."/>
            <person name="Asakawa S."/>
            <person name="Takano H."/>
            <person name="Ohta N."/>
            <person name="Kuroiwa H."/>
            <person name="Tanaka K."/>
            <person name="Shimizu N."/>
            <person name="Sugano S."/>
            <person name="Sato N."/>
            <person name="Nozaki H."/>
            <person name="Ogasawara N."/>
            <person name="Kohara Y."/>
            <person name="Kuroiwa T."/>
        </authorList>
    </citation>
    <scope>NUCLEOTIDE SEQUENCE [LARGE SCALE GENOMIC DNA]</scope>
    <source>
        <strain evidence="4 5">10D</strain>
    </source>
</reference>
<feature type="domain" description="J" evidence="3">
    <location>
        <begin position="79"/>
        <end position="144"/>
    </location>
</feature>
<keyword evidence="5" id="KW-1185">Reference proteome</keyword>
<evidence type="ECO:0000259" key="3">
    <source>
        <dbReference type="PROSITE" id="PS50076"/>
    </source>
</evidence>
<dbReference type="HOGENOM" id="CLU_1066923_0_0_1"/>
<feature type="signal peptide" evidence="2">
    <location>
        <begin position="1"/>
        <end position="30"/>
    </location>
</feature>
<dbReference type="PRINTS" id="PR00625">
    <property type="entry name" value="JDOMAIN"/>
</dbReference>
<name>M1UPS6_CYAM1</name>
<dbReference type="SMART" id="SM00271">
    <property type="entry name" value="DnaJ"/>
    <property type="match status" value="1"/>
</dbReference>
<evidence type="ECO:0000256" key="2">
    <source>
        <dbReference type="SAM" id="SignalP"/>
    </source>
</evidence>
<dbReference type="PROSITE" id="PS00636">
    <property type="entry name" value="DNAJ_1"/>
    <property type="match status" value="1"/>
</dbReference>
<evidence type="ECO:0000313" key="5">
    <source>
        <dbReference type="Proteomes" id="UP000007014"/>
    </source>
</evidence>
<dbReference type="AlphaFoldDB" id="M1UPS6"/>
<dbReference type="Gramene" id="CMF076CT">
    <property type="protein sequence ID" value="CMF076CT"/>
    <property type="gene ID" value="CMF076C"/>
</dbReference>
<dbReference type="PANTHER" id="PTHR44360:SF1">
    <property type="entry name" value="DNAJ HOMOLOG SUBFAMILY B MEMBER 9"/>
    <property type="match status" value="1"/>
</dbReference>